<keyword evidence="3" id="KW-1185">Reference proteome</keyword>
<dbReference type="Proteomes" id="UP000246004">
    <property type="component" value="Unassembled WGS sequence"/>
</dbReference>
<reference evidence="1 3" key="2">
    <citation type="journal article" date="2017" name="BMC Genomics">
        <title>Genomic analysis of methanogenic archaea reveals a shift towards energy conservation.</title>
        <authorList>
            <person name="Gilmore S.P."/>
            <person name="Henske J.K."/>
            <person name="Sexton J.A."/>
            <person name="Solomon K.V."/>
            <person name="Seppala S."/>
            <person name="Yoo J.I."/>
            <person name="Huyett L.M."/>
            <person name="Pressman A."/>
            <person name="Cogan J.Z."/>
            <person name="Kivenson V."/>
            <person name="Peng X."/>
            <person name="Tan Y."/>
            <person name="Valentine D.L."/>
            <person name="O'Malley M.A."/>
        </authorList>
    </citation>
    <scope>NUCLEOTIDE SEQUENCE [LARGE SCALE GENOMIC DNA]</scope>
    <source>
        <strain evidence="1 3">1R-7</strain>
    </source>
</reference>
<evidence type="ECO:0000313" key="3">
    <source>
        <dbReference type="Proteomes" id="UP000217528"/>
    </source>
</evidence>
<protein>
    <submittedName>
        <fullName evidence="1">Uncharacterized protein</fullName>
    </submittedName>
</protein>
<dbReference type="RefSeq" id="WP_095607990.1">
    <property type="nucleotide sequence ID" value="NZ_LMVN01000002.1"/>
</dbReference>
<sequence>MTIKNDGYLKETITYTYETSRDGYRTQLECNPETKEVCNLGGYVMNAHKRGLRKRLINACPVFFEIHSMKDNILYFNCIWISKLYTKPIRMRRVSVDDIGDNLMNMGLFLDTSTIIYDFDAVINMIISSFVENNLCKPFDNIDSDEIVFY</sequence>
<organism evidence="1 3">
    <name type="scientific">Methanosphaera cuniculi</name>
    <dbReference type="NCBI Taxonomy" id="1077256"/>
    <lineage>
        <taxon>Archaea</taxon>
        <taxon>Methanobacteriati</taxon>
        <taxon>Methanobacteriota</taxon>
        <taxon>Methanomada group</taxon>
        <taxon>Methanobacteria</taxon>
        <taxon>Methanobacteriales</taxon>
        <taxon>Methanobacteriaceae</taxon>
        <taxon>Methanosphaera</taxon>
    </lineage>
</organism>
<dbReference type="Proteomes" id="UP000217528">
    <property type="component" value="Unassembled WGS sequence"/>
</dbReference>
<dbReference type="EMBL" id="LMVN01000002">
    <property type="protein sequence ID" value="PAV08090.1"/>
    <property type="molecule type" value="Genomic_DNA"/>
</dbReference>
<comment type="caution">
    <text evidence="1">The sequence shown here is derived from an EMBL/GenBank/DDBJ whole genome shotgun (WGS) entry which is preliminary data.</text>
</comment>
<accession>A0A2A2HFL2</accession>
<name>A0A2A2HFL2_9EURY</name>
<gene>
    <name evidence="1" type="ORF">ASJ82_01095</name>
    <name evidence="2" type="ORF">MSCUN_12560</name>
</gene>
<reference evidence="2 4" key="1">
    <citation type="submission" date="2016-04" db="EMBL/GenBank/DDBJ databases">
        <title>Genome sequence of Methanosphaera cuniculi DSM 4103.</title>
        <authorList>
            <person name="Poehlein A."/>
            <person name="Seedorf H."/>
            <person name="Daniel R."/>
        </authorList>
    </citation>
    <scope>NUCLEOTIDE SEQUENCE [LARGE SCALE GENOMIC DNA]</scope>
    <source>
        <strain evidence="2 4">DSM 4103</strain>
    </source>
</reference>
<dbReference type="AlphaFoldDB" id="A0A2A2HFL2"/>
<dbReference type="EMBL" id="LWMS01000044">
    <property type="protein sequence ID" value="PWL07725.1"/>
    <property type="molecule type" value="Genomic_DNA"/>
</dbReference>
<proteinExistence type="predicted"/>
<evidence type="ECO:0000313" key="1">
    <source>
        <dbReference type="EMBL" id="PAV08090.1"/>
    </source>
</evidence>
<evidence type="ECO:0000313" key="4">
    <source>
        <dbReference type="Proteomes" id="UP000246004"/>
    </source>
</evidence>
<evidence type="ECO:0000313" key="2">
    <source>
        <dbReference type="EMBL" id="PWL07725.1"/>
    </source>
</evidence>